<reference evidence="2 3" key="1">
    <citation type="submission" date="2014-12" db="EMBL/GenBank/DDBJ databases">
        <title>Draft genome sequences of 10 type strains of Lactococcus.</title>
        <authorList>
            <person name="Sun Z."/>
            <person name="Zhong Z."/>
            <person name="Liu W."/>
            <person name="Zhang W."/>
            <person name="Zhang H."/>
        </authorList>
    </citation>
    <scope>NUCLEOTIDE SEQUENCE [LARGE SCALE GENOMIC DNA]</scope>
    <source>
        <strain evidence="2 3">DSM 20686</strain>
    </source>
</reference>
<dbReference type="STRING" id="1348632.GCA_001591745_01333"/>
<feature type="transmembrane region" description="Helical" evidence="1">
    <location>
        <begin position="132"/>
        <end position="155"/>
    </location>
</feature>
<name>A0A2A5RYG9_9LACT</name>
<accession>A0A2A5RYG9</accession>
<feature type="transmembrane region" description="Helical" evidence="1">
    <location>
        <begin position="167"/>
        <end position="191"/>
    </location>
</feature>
<feature type="transmembrane region" description="Helical" evidence="1">
    <location>
        <begin position="102"/>
        <end position="126"/>
    </location>
</feature>
<dbReference type="AlphaFoldDB" id="A0A2A5RYG9"/>
<keyword evidence="1" id="KW-1133">Transmembrane helix</keyword>
<protein>
    <recommendedName>
        <fullName evidence="4">ABC transporter permease</fullName>
    </recommendedName>
</protein>
<dbReference type="Proteomes" id="UP000242246">
    <property type="component" value="Unassembled WGS sequence"/>
</dbReference>
<gene>
    <name evidence="2" type="ORF">RU87_GL001765</name>
</gene>
<feature type="transmembrane region" description="Helical" evidence="1">
    <location>
        <begin position="59"/>
        <end position="82"/>
    </location>
</feature>
<dbReference type="RefSeq" id="WP_068163401.1">
    <property type="nucleotide sequence ID" value="NZ_JXJX01000009.1"/>
</dbReference>
<evidence type="ECO:0000256" key="1">
    <source>
        <dbReference type="SAM" id="Phobius"/>
    </source>
</evidence>
<evidence type="ECO:0000313" key="2">
    <source>
        <dbReference type="EMBL" id="PCS06244.1"/>
    </source>
</evidence>
<organism evidence="2 3">
    <name type="scientific">Pseudolactococcus plantarum</name>
    <dbReference type="NCBI Taxonomy" id="1365"/>
    <lineage>
        <taxon>Bacteria</taxon>
        <taxon>Bacillati</taxon>
        <taxon>Bacillota</taxon>
        <taxon>Bacilli</taxon>
        <taxon>Lactobacillales</taxon>
        <taxon>Streptococcaceae</taxon>
        <taxon>Pseudolactococcus</taxon>
    </lineage>
</organism>
<comment type="caution">
    <text evidence="2">The sequence shown here is derived from an EMBL/GenBank/DDBJ whole genome shotgun (WGS) entry which is preliminary data.</text>
</comment>
<keyword evidence="3" id="KW-1185">Reference proteome</keyword>
<dbReference type="OrthoDB" id="2579055at2"/>
<keyword evidence="1" id="KW-0472">Membrane</keyword>
<keyword evidence="1" id="KW-0812">Transmembrane</keyword>
<dbReference type="EMBL" id="JXJX01000009">
    <property type="protein sequence ID" value="PCS06244.1"/>
    <property type="molecule type" value="Genomic_DNA"/>
</dbReference>
<feature type="transmembrane region" description="Helical" evidence="1">
    <location>
        <begin position="211"/>
        <end position="236"/>
    </location>
</feature>
<sequence length="242" mass="26886">MIKTAIRSEWIKFFSYQWCAFGAIGTVVIAPFILSISGVGNGQIVTANSLIDAGLRNLFLSQAGVVIIAASFLGQEFSNAYLRTTLLTIPSRIKLVMSKMIVLTLIVLGIAILSSIICLGVVSVQYHMTLSVYLIINFMTKVMLAFLSWLLLTWLTLSLTIITKSQIIPIAIMFSLILGFSQLLFAITKFAKYLPDLATMNLFFSIKMPALLGIYQGLLVQLIWCIVFFIIALLLIQHRDVH</sequence>
<proteinExistence type="predicted"/>
<feature type="transmembrane region" description="Helical" evidence="1">
    <location>
        <begin position="20"/>
        <end position="39"/>
    </location>
</feature>
<evidence type="ECO:0000313" key="3">
    <source>
        <dbReference type="Proteomes" id="UP000242246"/>
    </source>
</evidence>
<dbReference type="Pfam" id="PF12730">
    <property type="entry name" value="ABC2_membrane_4"/>
    <property type="match status" value="1"/>
</dbReference>
<evidence type="ECO:0008006" key="4">
    <source>
        <dbReference type="Google" id="ProtNLM"/>
    </source>
</evidence>